<comment type="caution">
    <text evidence="15">The sequence shown here is derived from an EMBL/GenBank/DDBJ whole genome shotgun (WGS) entry which is preliminary data.</text>
</comment>
<dbReference type="EC" id="2.7.1.130" evidence="3 13"/>
<keyword evidence="8 13" id="KW-0547">Nucleotide-binding</keyword>
<keyword evidence="14" id="KW-0812">Transmembrane</keyword>
<keyword evidence="7 13" id="KW-0808">Transferase</keyword>
<dbReference type="RefSeq" id="WP_136355822.1">
    <property type="nucleotide sequence ID" value="NZ_SSNY01000003.1"/>
</dbReference>
<dbReference type="EMBL" id="SSNY01000003">
    <property type="protein sequence ID" value="THF58522.1"/>
    <property type="molecule type" value="Genomic_DNA"/>
</dbReference>
<evidence type="ECO:0000256" key="5">
    <source>
        <dbReference type="ARBA" id="ARBA00022516"/>
    </source>
</evidence>
<evidence type="ECO:0000256" key="11">
    <source>
        <dbReference type="ARBA" id="ARBA00023098"/>
    </source>
</evidence>
<evidence type="ECO:0000256" key="12">
    <source>
        <dbReference type="ARBA" id="ARBA00029757"/>
    </source>
</evidence>
<protein>
    <recommendedName>
        <fullName evidence="4 13">Tetraacyldisaccharide 4'-kinase</fullName>
        <ecNumber evidence="3 13">2.7.1.130</ecNumber>
    </recommendedName>
    <alternativeName>
        <fullName evidence="12 13">Lipid A 4'-kinase</fullName>
    </alternativeName>
</protein>
<evidence type="ECO:0000313" key="15">
    <source>
        <dbReference type="EMBL" id="THF58522.1"/>
    </source>
</evidence>
<evidence type="ECO:0000256" key="6">
    <source>
        <dbReference type="ARBA" id="ARBA00022556"/>
    </source>
</evidence>
<keyword evidence="14" id="KW-0472">Membrane</keyword>
<keyword evidence="9 13" id="KW-0418">Kinase</keyword>
<evidence type="ECO:0000256" key="13">
    <source>
        <dbReference type="HAMAP-Rule" id="MF_00409"/>
    </source>
</evidence>
<sequence length="347" mass="37186">MASEAPPFWWEKADWRAFALSPLSLAYGMVAGRRMKKARRQKVGAPVLCVGNFTVGGSGKTPVAIALAGQAKRMNLKPGFLSRGHGGSFSEPHVVDASHDSARHVGDEPLLLAEHAPVAVTADRAAGAQLLIDRHGCDFLIMDDGFQSARIHIDFALLVVDARYGLGNGHVIPGGPLRARLGDQLLFADALLKVGEGTAADAVVRRAARAGKPIFDARTRPLDGQDLAGRRFLAFAGIGHPDKFFASVAEAGGEVAMARAFPDHHFYAADELDELASTARKEGLSLITTAKDAARLSHDTAPPALLDHLEILRIGTVFDLDHAPQRIVEETLSAWRRRKLAALEKGQ</sequence>
<evidence type="ECO:0000256" key="1">
    <source>
        <dbReference type="ARBA" id="ARBA00002274"/>
    </source>
</evidence>
<gene>
    <name evidence="13" type="primary">lpxK</name>
    <name evidence="15" type="ORF">E6C48_07975</name>
</gene>
<dbReference type="InterPro" id="IPR027417">
    <property type="entry name" value="P-loop_NTPase"/>
</dbReference>
<evidence type="ECO:0000256" key="10">
    <source>
        <dbReference type="ARBA" id="ARBA00022840"/>
    </source>
</evidence>
<dbReference type="GO" id="GO:0009029">
    <property type="term" value="F:lipid-A 4'-kinase activity"/>
    <property type="evidence" value="ECO:0007669"/>
    <property type="project" value="UniProtKB-EC"/>
</dbReference>
<name>A0ABY2Q9Z6_9HYPH</name>
<evidence type="ECO:0000256" key="9">
    <source>
        <dbReference type="ARBA" id="ARBA00022777"/>
    </source>
</evidence>
<comment type="pathway">
    <text evidence="2 13">Glycolipid biosynthesis; lipid IV(A) biosynthesis; lipid IV(A) from (3R)-3-hydroxytetradecanoyl-[acyl-carrier-protein] and UDP-N-acetyl-alpha-D-glucosamine: step 6/6.</text>
</comment>
<dbReference type="HAMAP" id="MF_00409">
    <property type="entry name" value="LpxK"/>
    <property type="match status" value="1"/>
</dbReference>
<comment type="similarity">
    <text evidence="13">Belongs to the LpxK family.</text>
</comment>
<proteinExistence type="inferred from homology"/>
<dbReference type="InterPro" id="IPR003758">
    <property type="entry name" value="LpxK"/>
</dbReference>
<dbReference type="Pfam" id="PF02606">
    <property type="entry name" value="LpxK"/>
    <property type="match status" value="1"/>
</dbReference>
<keyword evidence="11 13" id="KW-0443">Lipid metabolism</keyword>
<dbReference type="Proteomes" id="UP000306441">
    <property type="component" value="Unassembled WGS sequence"/>
</dbReference>
<comment type="function">
    <text evidence="1 13">Transfers the gamma-phosphate of ATP to the 4'-position of a tetraacyldisaccharide 1-phosphate intermediate (termed DS-1-P) to form tetraacyldisaccharide 1,4'-bis-phosphate (lipid IVA).</text>
</comment>
<keyword evidence="16" id="KW-1185">Reference proteome</keyword>
<feature type="binding site" evidence="13">
    <location>
        <begin position="54"/>
        <end position="61"/>
    </location>
    <ligand>
        <name>ATP</name>
        <dbReference type="ChEBI" id="CHEBI:30616"/>
    </ligand>
</feature>
<keyword evidence="10 13" id="KW-0067">ATP-binding</keyword>
<dbReference type="SUPFAM" id="SSF52540">
    <property type="entry name" value="P-loop containing nucleoside triphosphate hydrolases"/>
    <property type="match status" value="1"/>
</dbReference>
<dbReference type="NCBIfam" id="TIGR00682">
    <property type="entry name" value="lpxK"/>
    <property type="match status" value="1"/>
</dbReference>
<evidence type="ECO:0000256" key="4">
    <source>
        <dbReference type="ARBA" id="ARBA00016436"/>
    </source>
</evidence>
<evidence type="ECO:0000256" key="8">
    <source>
        <dbReference type="ARBA" id="ARBA00022741"/>
    </source>
</evidence>
<keyword evidence="6 13" id="KW-0441">Lipid A biosynthesis</keyword>
<organism evidence="15 16">
    <name type="scientific">Ollibium composti</name>
    <dbReference type="NCBI Taxonomy" id="2675109"/>
    <lineage>
        <taxon>Bacteria</taxon>
        <taxon>Pseudomonadati</taxon>
        <taxon>Pseudomonadota</taxon>
        <taxon>Alphaproteobacteria</taxon>
        <taxon>Hyphomicrobiales</taxon>
        <taxon>Phyllobacteriaceae</taxon>
        <taxon>Ollibium</taxon>
    </lineage>
</organism>
<feature type="transmembrane region" description="Helical" evidence="14">
    <location>
        <begin position="15"/>
        <end position="32"/>
    </location>
</feature>
<evidence type="ECO:0000313" key="16">
    <source>
        <dbReference type="Proteomes" id="UP000306441"/>
    </source>
</evidence>
<evidence type="ECO:0000256" key="2">
    <source>
        <dbReference type="ARBA" id="ARBA00004870"/>
    </source>
</evidence>
<keyword evidence="14" id="KW-1133">Transmembrane helix</keyword>
<evidence type="ECO:0000256" key="7">
    <source>
        <dbReference type="ARBA" id="ARBA00022679"/>
    </source>
</evidence>
<keyword evidence="5 13" id="KW-0444">Lipid biosynthesis</keyword>
<comment type="catalytic activity">
    <reaction evidence="13">
        <text>a lipid A disaccharide + ATP = a lipid IVA + ADP + H(+)</text>
        <dbReference type="Rhea" id="RHEA:67840"/>
        <dbReference type="ChEBI" id="CHEBI:15378"/>
        <dbReference type="ChEBI" id="CHEBI:30616"/>
        <dbReference type="ChEBI" id="CHEBI:176343"/>
        <dbReference type="ChEBI" id="CHEBI:176425"/>
        <dbReference type="ChEBI" id="CHEBI:456216"/>
        <dbReference type="EC" id="2.7.1.130"/>
    </reaction>
</comment>
<evidence type="ECO:0000256" key="14">
    <source>
        <dbReference type="SAM" id="Phobius"/>
    </source>
</evidence>
<evidence type="ECO:0000256" key="3">
    <source>
        <dbReference type="ARBA" id="ARBA00012071"/>
    </source>
</evidence>
<dbReference type="PANTHER" id="PTHR42724:SF1">
    <property type="entry name" value="TETRAACYLDISACCHARIDE 4'-KINASE, MITOCHONDRIAL-RELATED"/>
    <property type="match status" value="1"/>
</dbReference>
<reference evidence="15 16" key="1">
    <citation type="submission" date="2019-04" db="EMBL/GenBank/DDBJ databases">
        <title>Mesorhizobium composti sp. nov., isolated from compost.</title>
        <authorList>
            <person name="Lin S.-Y."/>
            <person name="Hameed A."/>
            <person name="Hsieh Y.-T."/>
            <person name="Young C.-C."/>
        </authorList>
    </citation>
    <scope>NUCLEOTIDE SEQUENCE [LARGE SCALE GENOMIC DNA]</scope>
    <source>
        <strain evidence="15 16">CC-YTH430</strain>
    </source>
</reference>
<accession>A0ABY2Q9Z6</accession>
<dbReference type="PANTHER" id="PTHR42724">
    <property type="entry name" value="TETRAACYLDISACCHARIDE 4'-KINASE"/>
    <property type="match status" value="1"/>
</dbReference>